<evidence type="ECO:0000313" key="4">
    <source>
        <dbReference type="EMBL" id="SEP54683.1"/>
    </source>
</evidence>
<feature type="domain" description="Fibronectin type-III" evidence="3">
    <location>
        <begin position="671"/>
        <end position="758"/>
    </location>
</feature>
<proteinExistence type="predicted"/>
<dbReference type="SMART" id="SM00060">
    <property type="entry name" value="FN3"/>
    <property type="match status" value="3"/>
</dbReference>
<dbReference type="GO" id="GO:0008237">
    <property type="term" value="F:metallopeptidase activity"/>
    <property type="evidence" value="ECO:0007669"/>
    <property type="project" value="InterPro"/>
</dbReference>
<dbReference type="SUPFAM" id="SSF55486">
    <property type="entry name" value="Metalloproteases ('zincins'), catalytic domain"/>
    <property type="match status" value="1"/>
</dbReference>
<dbReference type="Pfam" id="PF00041">
    <property type="entry name" value="fn3"/>
    <property type="match status" value="2"/>
</dbReference>
<evidence type="ECO:0000259" key="3">
    <source>
        <dbReference type="PROSITE" id="PS50853"/>
    </source>
</evidence>
<dbReference type="PANTHER" id="PTHR44170">
    <property type="entry name" value="PROTEIN SIDEKICK"/>
    <property type="match status" value="1"/>
</dbReference>
<keyword evidence="1" id="KW-0732">Signal</keyword>
<sequence>MFSFEPVIKKIKHTTMKKLICLTLLFVSGITIAQNENGLWKRNNSNKTIINNEKSNFPQENIFNLDFESLKKALKTSPKRDIKSKNSNTIITLPTVEGKMERFEVFENSILAPELAAKYPEIKSYVAVGVDNPSVRAYLSSSSLGFKSMIIYPNKETVFIEPITADNLNYTIYKSNDRKRAFSKFECNDEAVAIDLTNKIASNSSELMRGADDSKLRTYRLAISCTGEYAAYFGGTKAAALSAINNSITRVNGIFERDFGVRFVLVGNNDAIVYTDATTDPFSTSAYFSNELQTNLNTVIGDVNFDLGHLFDNTNAGGSSGGLIGITNSKGRGYSSKSNPAGDLYDVQFVCHELAHQMGAKHTFTYVTESSNAAQMEPGSGSTIMSYAGKTVKDIQAYYDYYFHAISIEQVTDKIKTLTCGTVTLTGNAVPVVNAGLDYTIPKGTPFMLSGSATDANTADQLTYTWEQMDLGNATTTVPTSTNTTGSLFRSYNPTTSPTRFFPALNTILSGATSTAGYRIVSETLPMVARTLNFRLTVRDNKLGGGANSSDDMVVYVDGVAGPFTVDTQNTAVTYTAGTSQTINWTVAGTNANGVNCTNVDVLLSTDGGVTFPITLVANTPNDGSQSVVIPNVSGSTNRIMVKGSNHIFFDINNANFTIIGSGQADTVAPIASTLSASGTTTSSTNLTWNASSDNVGVAGYKVYQNGVLKTTTSETSLLVTGLTASTSYSFYVTSYDAAGNSSVSSNAVNVTTLTPADTTAPTATIVSASGTTTSSTNLTWNISTDNIGVIGYKVYQNGILKTTASTTSLPVSGLSASTTYNFYVIAYDAAGNNSVASNTVNVTTLTPADTTAPTATVVSASGTTTNSTNLSWNVSTDNVAVTAYKVYQNGVLISTTSSTSIVVSGLSSSTTYSFYVVASDAAGNVSSASNTLNVITLAPALVYCNSSGSTTYEYINKVQFASIVNNSGNNGGYGNFTAMSTNVNVGSVVTITIFPAWVGTTAAEGYNVWIDYDQNGKFDANELVFTKSKSKSSSVSGSFTIPTTAINGSTRMRVSMKYNANSSACEVFARGEVEDYTVNIVNNAVVRIKEGNVKGENEDVAQDENIAQDENAIKSEVEVLDFKLYPNPVKDGIIYLSGLDSNSSFKIFNQMGQEIFKGTIENDSINVSSLTTGIYFVQIANNNSVGVKRFIKE</sequence>
<dbReference type="CDD" id="cd00063">
    <property type="entry name" value="FN3"/>
    <property type="match status" value="3"/>
</dbReference>
<feature type="domain" description="Fibronectin type-III" evidence="3">
    <location>
        <begin position="853"/>
        <end position="941"/>
    </location>
</feature>
<feature type="domain" description="Fibronectin type-III" evidence="3">
    <location>
        <begin position="761"/>
        <end position="850"/>
    </location>
</feature>
<name>A0A1H8YRG3_9FLAO</name>
<dbReference type="Pfam" id="PF18962">
    <property type="entry name" value="Por_Secre_tail"/>
    <property type="match status" value="1"/>
</dbReference>
<dbReference type="InterPro" id="IPR013783">
    <property type="entry name" value="Ig-like_fold"/>
</dbReference>
<dbReference type="Gene3D" id="2.60.40.10">
    <property type="entry name" value="Immunoglobulins"/>
    <property type="match status" value="4"/>
</dbReference>
<dbReference type="GO" id="GO:0016020">
    <property type="term" value="C:membrane"/>
    <property type="evidence" value="ECO:0007669"/>
    <property type="project" value="UniProtKB-SubCell"/>
</dbReference>
<dbReference type="AlphaFoldDB" id="A0A1H8YRG3"/>
<evidence type="ECO:0000256" key="1">
    <source>
        <dbReference type="ARBA" id="ARBA00022729"/>
    </source>
</evidence>
<accession>A0A1H8YRG3</accession>
<reference evidence="4 5" key="1">
    <citation type="submission" date="2016-10" db="EMBL/GenBank/DDBJ databases">
        <authorList>
            <person name="de Groot N.N."/>
        </authorList>
    </citation>
    <scope>NUCLEOTIDE SEQUENCE [LARGE SCALE GENOMIC DNA]</scope>
    <source>
        <strain evidence="4 5">DSM 27078</strain>
    </source>
</reference>
<dbReference type="STRING" id="1299341.SAMN05444005_10117"/>
<dbReference type="SUPFAM" id="SSF49265">
    <property type="entry name" value="Fibronectin type III"/>
    <property type="match status" value="2"/>
</dbReference>
<keyword evidence="5" id="KW-1185">Reference proteome</keyword>
<dbReference type="InterPro" id="IPR026444">
    <property type="entry name" value="Secre_tail"/>
</dbReference>
<dbReference type="NCBIfam" id="TIGR04183">
    <property type="entry name" value="Por_Secre_tail"/>
    <property type="match status" value="1"/>
</dbReference>
<dbReference type="EMBL" id="FOEI01000001">
    <property type="protein sequence ID" value="SEP54683.1"/>
    <property type="molecule type" value="Genomic_DNA"/>
</dbReference>
<gene>
    <name evidence="4" type="ORF">SAMN05444005_10117</name>
</gene>
<dbReference type="PANTHER" id="PTHR44170:SF6">
    <property type="entry name" value="CONTACTIN"/>
    <property type="match status" value="1"/>
</dbReference>
<dbReference type="InterPro" id="IPR036116">
    <property type="entry name" value="FN3_sf"/>
</dbReference>
<evidence type="ECO:0000313" key="5">
    <source>
        <dbReference type="Proteomes" id="UP000198648"/>
    </source>
</evidence>
<dbReference type="InterPro" id="IPR045474">
    <property type="entry name" value="GEVED"/>
</dbReference>
<keyword evidence="2" id="KW-1015">Disulfide bond</keyword>
<dbReference type="Gene3D" id="3.40.390.10">
    <property type="entry name" value="Collagenase (Catalytic Domain)"/>
    <property type="match status" value="1"/>
</dbReference>
<dbReference type="Pfam" id="PF20009">
    <property type="entry name" value="GEVED"/>
    <property type="match status" value="1"/>
</dbReference>
<evidence type="ECO:0000256" key="2">
    <source>
        <dbReference type="ARBA" id="ARBA00023157"/>
    </source>
</evidence>
<dbReference type="PROSITE" id="PS50853">
    <property type="entry name" value="FN3"/>
    <property type="match status" value="3"/>
</dbReference>
<protein>
    <submittedName>
        <fullName evidence="4">Por secretion system C-terminal sorting domain-containing protein</fullName>
    </submittedName>
</protein>
<dbReference type="GO" id="GO:0098609">
    <property type="term" value="P:cell-cell adhesion"/>
    <property type="evidence" value="ECO:0007669"/>
    <property type="project" value="TreeGrafter"/>
</dbReference>
<dbReference type="Proteomes" id="UP000198648">
    <property type="component" value="Unassembled WGS sequence"/>
</dbReference>
<dbReference type="Pfam" id="PF13583">
    <property type="entry name" value="Reprolysin_4"/>
    <property type="match status" value="1"/>
</dbReference>
<organism evidence="4 5">
    <name type="scientific">Flavobacterium urocaniciphilum</name>
    <dbReference type="NCBI Taxonomy" id="1299341"/>
    <lineage>
        <taxon>Bacteria</taxon>
        <taxon>Pseudomonadati</taxon>
        <taxon>Bacteroidota</taxon>
        <taxon>Flavobacteriia</taxon>
        <taxon>Flavobacteriales</taxon>
        <taxon>Flavobacteriaceae</taxon>
        <taxon>Flavobacterium</taxon>
    </lineage>
</organism>
<dbReference type="InterPro" id="IPR024079">
    <property type="entry name" value="MetalloPept_cat_dom_sf"/>
</dbReference>
<dbReference type="InterPro" id="IPR003961">
    <property type="entry name" value="FN3_dom"/>
</dbReference>
<dbReference type="OrthoDB" id="9792152at2"/>